<protein>
    <recommendedName>
        <fullName evidence="3">Ribosomal protein S18</fullName>
    </recommendedName>
</protein>
<reference evidence="1 2" key="1">
    <citation type="journal article" date="2021" name="Commun. Biol.">
        <title>The genome of Shorea leprosula (Dipterocarpaceae) highlights the ecological relevance of drought in aseasonal tropical rainforests.</title>
        <authorList>
            <person name="Ng K.K.S."/>
            <person name="Kobayashi M.J."/>
            <person name="Fawcett J.A."/>
            <person name="Hatakeyama M."/>
            <person name="Paape T."/>
            <person name="Ng C.H."/>
            <person name="Ang C.C."/>
            <person name="Tnah L.H."/>
            <person name="Lee C.T."/>
            <person name="Nishiyama T."/>
            <person name="Sese J."/>
            <person name="O'Brien M.J."/>
            <person name="Copetti D."/>
            <person name="Mohd Noor M.I."/>
            <person name="Ong R.C."/>
            <person name="Putra M."/>
            <person name="Sireger I.Z."/>
            <person name="Indrioko S."/>
            <person name="Kosugi Y."/>
            <person name="Izuno A."/>
            <person name="Isagi Y."/>
            <person name="Lee S.L."/>
            <person name="Shimizu K.K."/>
        </authorList>
    </citation>
    <scope>NUCLEOTIDE SEQUENCE [LARGE SCALE GENOMIC DNA]</scope>
    <source>
        <strain evidence="1">214</strain>
    </source>
</reference>
<proteinExistence type="predicted"/>
<dbReference type="EMBL" id="BPVZ01000019">
    <property type="protein sequence ID" value="GKV02687.1"/>
    <property type="molecule type" value="Genomic_DNA"/>
</dbReference>
<accession>A0AAV5ILA1</accession>
<dbReference type="AlphaFoldDB" id="A0AAV5ILA1"/>
<sequence length="43" mass="5042">MPTSTITKTDTVRARNRRLLYRSRPVFKPPTGKQQELLVFNSH</sequence>
<evidence type="ECO:0000313" key="1">
    <source>
        <dbReference type="EMBL" id="GKV02687.1"/>
    </source>
</evidence>
<gene>
    <name evidence="1" type="ORF">SLEP1_g15085</name>
</gene>
<comment type="caution">
    <text evidence="1">The sequence shown here is derived from an EMBL/GenBank/DDBJ whole genome shotgun (WGS) entry which is preliminary data.</text>
</comment>
<keyword evidence="2" id="KW-1185">Reference proteome</keyword>
<organism evidence="1 2">
    <name type="scientific">Rubroshorea leprosula</name>
    <dbReference type="NCBI Taxonomy" id="152421"/>
    <lineage>
        <taxon>Eukaryota</taxon>
        <taxon>Viridiplantae</taxon>
        <taxon>Streptophyta</taxon>
        <taxon>Embryophyta</taxon>
        <taxon>Tracheophyta</taxon>
        <taxon>Spermatophyta</taxon>
        <taxon>Magnoliopsida</taxon>
        <taxon>eudicotyledons</taxon>
        <taxon>Gunneridae</taxon>
        <taxon>Pentapetalae</taxon>
        <taxon>rosids</taxon>
        <taxon>malvids</taxon>
        <taxon>Malvales</taxon>
        <taxon>Dipterocarpaceae</taxon>
        <taxon>Rubroshorea</taxon>
    </lineage>
</organism>
<evidence type="ECO:0008006" key="3">
    <source>
        <dbReference type="Google" id="ProtNLM"/>
    </source>
</evidence>
<dbReference type="Proteomes" id="UP001054252">
    <property type="component" value="Unassembled WGS sequence"/>
</dbReference>
<name>A0AAV5ILA1_9ROSI</name>
<evidence type="ECO:0000313" key="2">
    <source>
        <dbReference type="Proteomes" id="UP001054252"/>
    </source>
</evidence>